<keyword evidence="2" id="KW-1185">Reference proteome</keyword>
<organism evidence="1 2">
    <name type="scientific">Paraburkholderia unamae</name>
    <dbReference type="NCBI Taxonomy" id="219649"/>
    <lineage>
        <taxon>Bacteria</taxon>
        <taxon>Pseudomonadati</taxon>
        <taxon>Pseudomonadota</taxon>
        <taxon>Betaproteobacteria</taxon>
        <taxon>Burkholderiales</taxon>
        <taxon>Burkholderiaceae</taxon>
        <taxon>Paraburkholderia</taxon>
    </lineage>
</organism>
<accession>A0ACC6RPA2</accession>
<gene>
    <name evidence="1" type="ORF">VSR83_25405</name>
</gene>
<name>A0ACC6RPA2_9BURK</name>
<sequence>MENAMQAVWYERVGPAREVLVNGERPMPSPGHGEVLVQLHASGVNPSDVKARAGARGGKSDLAFAFVIPHSDGAGIVVECGPGCNRLTPGSRVWVSNGQWRRASGTAAQYIAIDEKLVFPLPDNASYLVGAALGIPTLTACHVTTAFGDVAGRTVLISGGAGTVGRLAVQFARQAGAFVVASGHGSADEKRITSAGADAFVDYTSPTFVADVLDATNGRLIDHAVEVEFGANVESLADLLSDRATVVTYGSARVMRPEIPFYKFLFKGIELQFVLVYLLTPGERADAAMRINHLLELGTLDVPIHEVLPLRDCARAHELVESGQRTGAVILDVENVA</sequence>
<dbReference type="Proteomes" id="UP001392318">
    <property type="component" value="Unassembled WGS sequence"/>
</dbReference>
<evidence type="ECO:0000313" key="2">
    <source>
        <dbReference type="Proteomes" id="UP001392318"/>
    </source>
</evidence>
<dbReference type="EMBL" id="JAYMRU010000020">
    <property type="protein sequence ID" value="MEM5403348.1"/>
    <property type="molecule type" value="Genomic_DNA"/>
</dbReference>
<protein>
    <submittedName>
        <fullName evidence="1">NADPH:quinone reductase</fullName>
    </submittedName>
</protein>
<proteinExistence type="predicted"/>
<comment type="caution">
    <text evidence="1">The sequence shown here is derived from an EMBL/GenBank/DDBJ whole genome shotgun (WGS) entry which is preliminary data.</text>
</comment>
<reference evidence="1" key="1">
    <citation type="submission" date="2024-01" db="EMBL/GenBank/DDBJ databases">
        <title>The diversity of rhizobia nodulating Mimosa spp. in eleven states of Brazil covering several biomes is determined by host plant, location, and edaphic factors.</title>
        <authorList>
            <person name="Rouws L."/>
            <person name="Barauna A."/>
            <person name="Beukes C."/>
            <person name="De Faria S.M."/>
            <person name="Gross E."/>
            <person name="Dos Reis Junior F.B."/>
            <person name="Simon M."/>
            <person name="Maluk M."/>
            <person name="Odee D.W."/>
            <person name="Kenicer G."/>
            <person name="Young J.P.W."/>
            <person name="Reis V.M."/>
            <person name="Zilli J."/>
            <person name="James E.K."/>
        </authorList>
    </citation>
    <scope>NUCLEOTIDE SEQUENCE</scope>
    <source>
        <strain evidence="1">JPY452</strain>
    </source>
</reference>
<evidence type="ECO:0000313" key="1">
    <source>
        <dbReference type="EMBL" id="MEM5403348.1"/>
    </source>
</evidence>